<dbReference type="KEGG" id="ffu:CLAFUR5_06263"/>
<feature type="region of interest" description="Disordered" evidence="2">
    <location>
        <begin position="598"/>
        <end position="872"/>
    </location>
</feature>
<feature type="region of interest" description="Disordered" evidence="2">
    <location>
        <begin position="314"/>
        <end position="333"/>
    </location>
</feature>
<gene>
    <name evidence="3" type="ORF">CLAFUR5_06263</name>
</gene>
<dbReference type="GeneID" id="71986141"/>
<evidence type="ECO:0000313" key="3">
    <source>
        <dbReference type="EMBL" id="UJO18128.1"/>
    </source>
</evidence>
<dbReference type="RefSeq" id="XP_047762494.1">
    <property type="nucleotide sequence ID" value="XM_047905411.1"/>
</dbReference>
<feature type="region of interest" description="Disordered" evidence="2">
    <location>
        <begin position="1"/>
        <end position="53"/>
    </location>
</feature>
<sequence length="872" mass="95463">MSTHGSGNSSYSREAPPVSQYLHDRLNQHRAKSTRPKHARHTDFGPQRGRDDDIFLIEAEAGRDARPFDSSPITAIAKTSRAGSDSRRRALGIRDMDEQFDRLSKQNFALKLELDHRRDQTVKLQEQIEAMRAQVERADTLEDEHKELLKINSQMVEELEQRDKAVEEAMDIICDLEDRVAYLESKQSNTRPSTANPDSGYAGTENMDQELPSPPRQISAQRKTSHANARRPSVEISAASQKLQGLLAQSTPAKSRREPAALSAKKPSTNALRSVYLASSKELHPVKSFQSMLSRQGLKAEDDAEDVLNSPRLSTLSESSFPSIYEPQGPQVSPERYDWEDGHSNVGVASARGSRSHLRQDSMNRVSQWIEEGDVEHFTPSKSNSISTPLAAEFDQRTVTPIARDSDQTQYRSMNDALTAATVQSMTPTASNGLPKTVEARLTKQCLLTRQPRPNSFAGPIFGEPLLPPTPDSASTHMLRASNSSMSEGRNLFPADAAPPNAGLPPVLPPREGGVRTAPRLMRSSVELSTAFQSNLQYRNANLDGSRAEGAYDASDADCEYYAERIRDFGIEYQGYPDGGSIVMGTPSRFLRHARPPVGDIMFNSADSSPPQRTRPPPRRRRSSDNHVGSPSKRRLDRAETSPVIVGTSAKAGSGGGQMSAESMFSPHSAHSGSSGERTIVQAEQQRSRARSPLASPSSSRMASSIISPVRSRMSPSPGRTLSQRTAGLFRRLSASNGDREVSPLPTLTSTPSSAYANSTPIELRRPKTSHADRSPPNSAAATIPRPPSSHETRRPSLQLRTKTEPATARPPSSAAERTNQANDKRGLFRRSNSVKKNAETGTDAHTRGSTKRRGSIRDAVSTAAGRRPWRG</sequence>
<feature type="compositionally biased region" description="Polar residues" evidence="2">
    <location>
        <begin position="714"/>
        <end position="726"/>
    </location>
</feature>
<evidence type="ECO:0000313" key="4">
    <source>
        <dbReference type="Proteomes" id="UP000756132"/>
    </source>
</evidence>
<feature type="compositionally biased region" description="Polar residues" evidence="2">
    <location>
        <begin position="185"/>
        <end position="197"/>
    </location>
</feature>
<dbReference type="OMA" id="RSANTMK"/>
<name>A0A9Q8LK14_PASFU</name>
<feature type="compositionally biased region" description="Basic and acidic residues" evidence="2">
    <location>
        <begin position="837"/>
        <end position="847"/>
    </location>
</feature>
<feature type="region of interest" description="Disordered" evidence="2">
    <location>
        <begin position="184"/>
        <end position="268"/>
    </location>
</feature>
<organism evidence="3 4">
    <name type="scientific">Passalora fulva</name>
    <name type="common">Tomato leaf mold</name>
    <name type="synonym">Cladosporium fulvum</name>
    <dbReference type="NCBI Taxonomy" id="5499"/>
    <lineage>
        <taxon>Eukaryota</taxon>
        <taxon>Fungi</taxon>
        <taxon>Dikarya</taxon>
        <taxon>Ascomycota</taxon>
        <taxon>Pezizomycotina</taxon>
        <taxon>Dothideomycetes</taxon>
        <taxon>Dothideomycetidae</taxon>
        <taxon>Mycosphaerellales</taxon>
        <taxon>Mycosphaerellaceae</taxon>
        <taxon>Fulvia</taxon>
    </lineage>
</organism>
<feature type="compositionally biased region" description="Basic residues" evidence="2">
    <location>
        <begin position="28"/>
        <end position="40"/>
    </location>
</feature>
<evidence type="ECO:0008006" key="5">
    <source>
        <dbReference type="Google" id="ProtNLM"/>
    </source>
</evidence>
<feature type="compositionally biased region" description="Basic and acidic residues" evidence="2">
    <location>
        <begin position="763"/>
        <end position="774"/>
    </location>
</feature>
<dbReference type="Proteomes" id="UP000756132">
    <property type="component" value="Chromosome 5"/>
</dbReference>
<feature type="compositionally biased region" description="Polar residues" evidence="2">
    <location>
        <begin position="669"/>
        <end position="685"/>
    </location>
</feature>
<dbReference type="AlphaFoldDB" id="A0A9Q8LK14"/>
<reference evidence="3" key="1">
    <citation type="submission" date="2021-12" db="EMBL/GenBank/DDBJ databases">
        <authorList>
            <person name="Zaccaron A."/>
            <person name="Stergiopoulos I."/>
        </authorList>
    </citation>
    <scope>NUCLEOTIDE SEQUENCE</scope>
    <source>
        <strain evidence="3">Race5_Kim</strain>
    </source>
</reference>
<reference evidence="3" key="2">
    <citation type="journal article" date="2022" name="Microb. Genom.">
        <title>A chromosome-scale genome assembly of the tomato pathogen Cladosporium fulvum reveals a compartmentalized genome architecture and the presence of a dispensable chromosome.</title>
        <authorList>
            <person name="Zaccaron A.Z."/>
            <person name="Chen L.H."/>
            <person name="Samaras A."/>
            <person name="Stergiopoulos I."/>
        </authorList>
    </citation>
    <scope>NUCLEOTIDE SEQUENCE</scope>
    <source>
        <strain evidence="3">Race5_Kim</strain>
    </source>
</reference>
<dbReference type="EMBL" id="CP090167">
    <property type="protein sequence ID" value="UJO18128.1"/>
    <property type="molecule type" value="Genomic_DNA"/>
</dbReference>
<feature type="compositionally biased region" description="Polar residues" evidence="2">
    <location>
        <begin position="1"/>
        <end position="12"/>
    </location>
</feature>
<feature type="coiled-coil region" evidence="1">
    <location>
        <begin position="121"/>
        <end position="158"/>
    </location>
</feature>
<proteinExistence type="predicted"/>
<keyword evidence="4" id="KW-1185">Reference proteome</keyword>
<feature type="compositionally biased region" description="Low complexity" evidence="2">
    <location>
        <begin position="691"/>
        <end position="709"/>
    </location>
</feature>
<keyword evidence="1" id="KW-0175">Coiled coil</keyword>
<protein>
    <recommendedName>
        <fullName evidence="5">Centrosomin N-terminal motif 1 domain-containing protein</fullName>
    </recommendedName>
</protein>
<feature type="compositionally biased region" description="Polar residues" evidence="2">
    <location>
        <begin position="238"/>
        <end position="253"/>
    </location>
</feature>
<feature type="compositionally biased region" description="Low complexity" evidence="2">
    <location>
        <begin position="743"/>
        <end position="754"/>
    </location>
</feature>
<evidence type="ECO:0000256" key="1">
    <source>
        <dbReference type="SAM" id="Coils"/>
    </source>
</evidence>
<evidence type="ECO:0000256" key="2">
    <source>
        <dbReference type="SAM" id="MobiDB-lite"/>
    </source>
</evidence>
<accession>A0A9Q8LK14</accession>
<dbReference type="OrthoDB" id="10251744at2759"/>